<dbReference type="AlphaFoldDB" id="A0A0G4GDP2"/>
<feature type="region of interest" description="Disordered" evidence="1">
    <location>
        <begin position="336"/>
        <end position="407"/>
    </location>
</feature>
<feature type="compositionally biased region" description="Basic and acidic residues" evidence="1">
    <location>
        <begin position="113"/>
        <end position="131"/>
    </location>
</feature>
<feature type="compositionally biased region" description="Low complexity" evidence="1">
    <location>
        <begin position="424"/>
        <end position="434"/>
    </location>
</feature>
<evidence type="ECO:0000313" key="3">
    <source>
        <dbReference type="Proteomes" id="UP000041254"/>
    </source>
</evidence>
<dbReference type="VEuPathDB" id="CryptoDB:Vbra_17494"/>
<feature type="region of interest" description="Disordered" evidence="1">
    <location>
        <begin position="424"/>
        <end position="501"/>
    </location>
</feature>
<evidence type="ECO:0000256" key="1">
    <source>
        <dbReference type="SAM" id="MobiDB-lite"/>
    </source>
</evidence>
<keyword evidence="3" id="KW-1185">Reference proteome</keyword>
<feature type="compositionally biased region" description="Pro residues" evidence="1">
    <location>
        <begin position="435"/>
        <end position="454"/>
    </location>
</feature>
<accession>A0A0G4GDP2</accession>
<evidence type="ECO:0000313" key="2">
    <source>
        <dbReference type="EMBL" id="CEM27512.1"/>
    </source>
</evidence>
<feature type="compositionally biased region" description="Basic and acidic residues" evidence="1">
    <location>
        <begin position="480"/>
        <end position="491"/>
    </location>
</feature>
<dbReference type="Proteomes" id="UP000041254">
    <property type="component" value="Unassembled WGS sequence"/>
</dbReference>
<feature type="region of interest" description="Disordered" evidence="1">
    <location>
        <begin position="92"/>
        <end position="131"/>
    </location>
</feature>
<protein>
    <submittedName>
        <fullName evidence="2">Uncharacterized protein</fullName>
    </submittedName>
</protein>
<sequence>MSEGAGNAAAESDKSDAHENINTSEPSAVWQAQDKLRELNDRNVSLRSVVEKLEELLHKGGEAQSAMWLHMSEYTHLHQTISLLIADLTQRDTSRDAHGDQPFPHRPSCSPFAEDRQRHNDGEKESGRPPEVIKNDIAIPLLQLDRLERQEENWDFPDTALPPAGSDGLIETSYSSWHVNTRPSPIVRGRCMSVPPCRDIAAIEENVKHLEALAHRISMATTSPSVCLASSPTPEALSAPTSIVEPTPTLLSTHSLHSILTAISEDRLAPLSEDPRAKRLSLVNHRIEAGLPIATDRSSTEDANDAGMTMGQEEILHFCRAIRSSRFVRALMGEGESSGVADKGQEGDVSSSSSGSGSSSVASTSRSESPEDMIGGKADDRSGEASLCRASTAEGTSIAPSAVPDGPARLCTFPPYPAGKSQPSLLHFYSHSPSLLPPPPLPLPRPRTPPPPRSAKPLPSDQESSVGCVESNDEGYDAGASHDGETDREQEQWWDEGSDEEAHLRELEKELNRLLERRRALDAGGKDQRDGCMRQFLRQGGPCCCVM</sequence>
<reference evidence="2 3" key="1">
    <citation type="submission" date="2014-11" db="EMBL/GenBank/DDBJ databases">
        <authorList>
            <person name="Zhu J."/>
            <person name="Qi W."/>
            <person name="Song R."/>
        </authorList>
    </citation>
    <scope>NUCLEOTIDE SEQUENCE [LARGE SCALE GENOMIC DNA]</scope>
</reference>
<dbReference type="InParanoid" id="A0A0G4GDP2"/>
<organism evidence="2 3">
    <name type="scientific">Vitrella brassicaformis (strain CCMP3155)</name>
    <dbReference type="NCBI Taxonomy" id="1169540"/>
    <lineage>
        <taxon>Eukaryota</taxon>
        <taxon>Sar</taxon>
        <taxon>Alveolata</taxon>
        <taxon>Colpodellida</taxon>
        <taxon>Vitrellaceae</taxon>
        <taxon>Vitrella</taxon>
    </lineage>
</organism>
<feature type="region of interest" description="Disordered" evidence="1">
    <location>
        <begin position="1"/>
        <end position="29"/>
    </location>
</feature>
<proteinExistence type="predicted"/>
<name>A0A0G4GDP2_VITBC</name>
<gene>
    <name evidence="2" type="ORF">Vbra_17494</name>
</gene>
<feature type="compositionally biased region" description="Low complexity" evidence="1">
    <location>
        <begin position="350"/>
        <end position="367"/>
    </location>
</feature>
<dbReference type="EMBL" id="CDMY01000635">
    <property type="protein sequence ID" value="CEM27512.1"/>
    <property type="molecule type" value="Genomic_DNA"/>
</dbReference>